<keyword evidence="3" id="KW-1185">Reference proteome</keyword>
<reference evidence="3" key="1">
    <citation type="journal article" date="2019" name="Int. J. Syst. Evol. Microbiol.">
        <title>The Global Catalogue of Microorganisms (GCM) 10K type strain sequencing project: providing services to taxonomists for standard genome sequencing and annotation.</title>
        <authorList>
            <consortium name="The Broad Institute Genomics Platform"/>
            <consortium name="The Broad Institute Genome Sequencing Center for Infectious Disease"/>
            <person name="Wu L."/>
            <person name="Ma J."/>
        </authorList>
    </citation>
    <scope>NUCLEOTIDE SEQUENCE [LARGE SCALE GENOMIC DNA]</scope>
    <source>
        <strain evidence="3">CCTCC AB 2013263</strain>
    </source>
</reference>
<sequence length="231" mass="24830">MTSPREQFAAAKRANEGFFFPEKAIWSDGVERRFKVTDPNRSSADSPLKLTTSPLDASLRLVKFHPDDPQPQPGASVTSRNGLLVLGAYTDVGNLFGTRTGVCRLVDARAYPLPAFSAQGWFRLRVSALDAPALTSTSNDLTPSVNNSHWLDAPPGVRLEVGEVVTTTEGDVYTVAPPVQRDLLGDRVGGSWQRKGEAVTPPDPASPDGTPSPAPAPDANPDDSWWREGLP</sequence>
<gene>
    <name evidence="2" type="ORF">ACFOPQ_01250</name>
</gene>
<proteinExistence type="predicted"/>
<protein>
    <submittedName>
        <fullName evidence="2">Uncharacterized protein</fullName>
    </submittedName>
</protein>
<evidence type="ECO:0000313" key="2">
    <source>
        <dbReference type="EMBL" id="MFC3859401.1"/>
    </source>
</evidence>
<dbReference type="RefSeq" id="WP_380075567.1">
    <property type="nucleotide sequence ID" value="NZ_JBHRZF010000011.1"/>
</dbReference>
<feature type="region of interest" description="Disordered" evidence="1">
    <location>
        <begin position="184"/>
        <end position="231"/>
    </location>
</feature>
<dbReference type="EMBL" id="JBHRZF010000011">
    <property type="protein sequence ID" value="MFC3859401.1"/>
    <property type="molecule type" value="Genomic_DNA"/>
</dbReference>
<organism evidence="2 3">
    <name type="scientific">Deinococcus antarcticus</name>
    <dbReference type="NCBI Taxonomy" id="1298767"/>
    <lineage>
        <taxon>Bacteria</taxon>
        <taxon>Thermotogati</taxon>
        <taxon>Deinococcota</taxon>
        <taxon>Deinococci</taxon>
        <taxon>Deinococcales</taxon>
        <taxon>Deinococcaceae</taxon>
        <taxon>Deinococcus</taxon>
    </lineage>
</organism>
<accession>A0ABV8A1Z8</accession>
<dbReference type="Proteomes" id="UP001595748">
    <property type="component" value="Unassembled WGS sequence"/>
</dbReference>
<evidence type="ECO:0000313" key="3">
    <source>
        <dbReference type="Proteomes" id="UP001595748"/>
    </source>
</evidence>
<comment type="caution">
    <text evidence="2">The sequence shown here is derived from an EMBL/GenBank/DDBJ whole genome shotgun (WGS) entry which is preliminary data.</text>
</comment>
<name>A0ABV8A1Z8_9DEIO</name>
<evidence type="ECO:0000256" key="1">
    <source>
        <dbReference type="SAM" id="MobiDB-lite"/>
    </source>
</evidence>
<feature type="compositionally biased region" description="Pro residues" evidence="1">
    <location>
        <begin position="201"/>
        <end position="218"/>
    </location>
</feature>